<protein>
    <submittedName>
        <fullName evidence="2">Uncharacterized protein</fullName>
    </submittedName>
</protein>
<comment type="caution">
    <text evidence="2">The sequence shown here is derived from an EMBL/GenBank/DDBJ whole genome shotgun (WGS) entry which is preliminary data.</text>
</comment>
<dbReference type="AlphaFoldDB" id="A0A6A0AW03"/>
<sequence>MTRPGPAGGAGGPARVRARGPEPTRDAAAHGPGPAARDGAPRAAPSPFPAERRPGPGPGRMTGCAELPAGAGLGVLARLLHDPASDRGFPDAPVPARLP</sequence>
<name>A0A6A0AW03_9ACTN</name>
<feature type="region of interest" description="Disordered" evidence="1">
    <location>
        <begin position="1"/>
        <end position="67"/>
    </location>
</feature>
<keyword evidence="3" id="KW-1185">Reference proteome</keyword>
<evidence type="ECO:0000313" key="2">
    <source>
        <dbReference type="EMBL" id="GFH37086.1"/>
    </source>
</evidence>
<feature type="compositionally biased region" description="Gly residues" evidence="1">
    <location>
        <begin position="1"/>
        <end position="12"/>
    </location>
</feature>
<organism evidence="2 3">
    <name type="scientific">Streptomyces pacificus</name>
    <dbReference type="NCBI Taxonomy" id="2705029"/>
    <lineage>
        <taxon>Bacteria</taxon>
        <taxon>Bacillati</taxon>
        <taxon>Actinomycetota</taxon>
        <taxon>Actinomycetes</taxon>
        <taxon>Kitasatosporales</taxon>
        <taxon>Streptomycetaceae</taxon>
        <taxon>Streptomyces</taxon>
    </lineage>
</organism>
<feature type="compositionally biased region" description="Basic and acidic residues" evidence="1">
    <location>
        <begin position="19"/>
        <end position="28"/>
    </location>
</feature>
<dbReference type="EMBL" id="BLLG01000008">
    <property type="protein sequence ID" value="GFH37086.1"/>
    <property type="molecule type" value="Genomic_DNA"/>
</dbReference>
<dbReference type="Proteomes" id="UP000484988">
    <property type="component" value="Unassembled WGS sequence"/>
</dbReference>
<evidence type="ECO:0000313" key="3">
    <source>
        <dbReference type="Proteomes" id="UP000484988"/>
    </source>
</evidence>
<feature type="compositionally biased region" description="Low complexity" evidence="1">
    <location>
        <begin position="29"/>
        <end position="45"/>
    </location>
</feature>
<proteinExistence type="predicted"/>
<evidence type="ECO:0000256" key="1">
    <source>
        <dbReference type="SAM" id="MobiDB-lite"/>
    </source>
</evidence>
<reference evidence="2 3" key="1">
    <citation type="submission" date="2020-02" db="EMBL/GenBank/DDBJ databases">
        <title>Whole Genome Shotgun Sequence of Streptomyces sp. strain CWH03.</title>
        <authorList>
            <person name="Dohra H."/>
            <person name="Kodani S."/>
            <person name="Yamamura H."/>
        </authorList>
    </citation>
    <scope>NUCLEOTIDE SEQUENCE [LARGE SCALE GENOMIC DNA]</scope>
    <source>
        <strain evidence="2 3">CWH03</strain>
    </source>
</reference>
<accession>A0A6A0AW03</accession>
<gene>
    <name evidence="2" type="ORF">SCWH03_33200</name>
</gene>